<keyword evidence="2" id="KW-0472">Membrane</keyword>
<dbReference type="EMBL" id="JBEUOH010000024">
    <property type="protein sequence ID" value="KAL0861192.1"/>
    <property type="molecule type" value="Genomic_DNA"/>
</dbReference>
<dbReference type="InterPro" id="IPR000182">
    <property type="entry name" value="GNAT_dom"/>
</dbReference>
<dbReference type="PANTHER" id="PTHR13947:SF37">
    <property type="entry name" value="LD18367P"/>
    <property type="match status" value="1"/>
</dbReference>
<dbReference type="CDD" id="cd04301">
    <property type="entry name" value="NAT_SF"/>
    <property type="match status" value="1"/>
</dbReference>
<dbReference type="InterPro" id="IPR016181">
    <property type="entry name" value="Acyl_CoA_acyltransferase"/>
</dbReference>
<accession>A0ABR3H8S6</accession>
<keyword evidence="5" id="KW-1185">Reference proteome</keyword>
<feature type="domain" description="N-acetyltransferase" evidence="3">
    <location>
        <begin position="91"/>
        <end position="237"/>
    </location>
</feature>
<comment type="caution">
    <text evidence="4">The sequence shown here is derived from an EMBL/GenBank/DDBJ whole genome shotgun (WGS) entry which is preliminary data.</text>
</comment>
<organism evidence="4 5">
    <name type="scientific">Loxostege sticticalis</name>
    <name type="common">Beet webworm moth</name>
    <dbReference type="NCBI Taxonomy" id="481309"/>
    <lineage>
        <taxon>Eukaryota</taxon>
        <taxon>Metazoa</taxon>
        <taxon>Ecdysozoa</taxon>
        <taxon>Arthropoda</taxon>
        <taxon>Hexapoda</taxon>
        <taxon>Insecta</taxon>
        <taxon>Pterygota</taxon>
        <taxon>Neoptera</taxon>
        <taxon>Endopterygota</taxon>
        <taxon>Lepidoptera</taxon>
        <taxon>Glossata</taxon>
        <taxon>Ditrysia</taxon>
        <taxon>Pyraloidea</taxon>
        <taxon>Crambidae</taxon>
        <taxon>Pyraustinae</taxon>
        <taxon>Loxostege</taxon>
    </lineage>
</organism>
<evidence type="ECO:0000259" key="3">
    <source>
        <dbReference type="PROSITE" id="PS51186"/>
    </source>
</evidence>
<reference evidence="4 5" key="1">
    <citation type="submission" date="2024-06" db="EMBL/GenBank/DDBJ databases">
        <title>A chromosome-level genome assembly of beet webworm, Loxostege sticticalis.</title>
        <authorList>
            <person name="Zhang Y."/>
        </authorList>
    </citation>
    <scope>NUCLEOTIDE SEQUENCE [LARGE SCALE GENOMIC DNA]</scope>
    <source>
        <strain evidence="4">AQ026</strain>
        <tissue evidence="4">Whole body</tissue>
    </source>
</reference>
<dbReference type="PROSITE" id="PS51186">
    <property type="entry name" value="GNAT"/>
    <property type="match status" value="1"/>
</dbReference>
<gene>
    <name evidence="4" type="ORF">ABMA27_009673</name>
</gene>
<sequence>MCDCEIVVRRARAADEGARSELVRLGFATHRKDAFLLFFFQELTLQICVLAGAVLFIFCGVSVAGCAMLLPATAAGVALAVHVAHLAAADKQVQNMRKEMMGFVAELRGPLFINPEKVSPPIVVETELEQTKPSKSVHSQVVGSVSVSEFWGPRRSGWLHALVVHPQWSRRGIGRALVAAAKTQSVRDGLESLECVASELQPNARALLHSAGWEVRGAYHRRLCGAALTLLLAHLGTDLPHA</sequence>
<feature type="transmembrane region" description="Helical" evidence="2">
    <location>
        <begin position="34"/>
        <end position="63"/>
    </location>
</feature>
<evidence type="ECO:0000313" key="5">
    <source>
        <dbReference type="Proteomes" id="UP001549920"/>
    </source>
</evidence>
<keyword evidence="2" id="KW-0812">Transmembrane</keyword>
<keyword evidence="1" id="KW-0808">Transferase</keyword>
<keyword evidence="2" id="KW-1133">Transmembrane helix</keyword>
<feature type="transmembrane region" description="Helical" evidence="2">
    <location>
        <begin position="69"/>
        <end position="88"/>
    </location>
</feature>
<proteinExistence type="predicted"/>
<evidence type="ECO:0000256" key="2">
    <source>
        <dbReference type="SAM" id="Phobius"/>
    </source>
</evidence>
<protein>
    <recommendedName>
        <fullName evidence="3">N-acetyltransferase domain-containing protein</fullName>
    </recommendedName>
</protein>
<dbReference type="Gene3D" id="3.40.630.30">
    <property type="match status" value="1"/>
</dbReference>
<dbReference type="Proteomes" id="UP001549920">
    <property type="component" value="Unassembled WGS sequence"/>
</dbReference>
<evidence type="ECO:0000256" key="1">
    <source>
        <dbReference type="ARBA" id="ARBA00022679"/>
    </source>
</evidence>
<dbReference type="PANTHER" id="PTHR13947">
    <property type="entry name" value="GNAT FAMILY N-ACETYLTRANSFERASE"/>
    <property type="match status" value="1"/>
</dbReference>
<dbReference type="SUPFAM" id="SSF55729">
    <property type="entry name" value="Acyl-CoA N-acyltransferases (Nat)"/>
    <property type="match status" value="1"/>
</dbReference>
<dbReference type="Pfam" id="PF00583">
    <property type="entry name" value="Acetyltransf_1"/>
    <property type="match status" value="1"/>
</dbReference>
<name>A0ABR3H8S6_LOXSC</name>
<evidence type="ECO:0000313" key="4">
    <source>
        <dbReference type="EMBL" id="KAL0861192.1"/>
    </source>
</evidence>
<dbReference type="InterPro" id="IPR050769">
    <property type="entry name" value="NAT_camello-type"/>
</dbReference>